<proteinExistence type="inferred from homology"/>
<dbReference type="PANTHER" id="PTHR45929">
    <property type="entry name" value="JAK PATHWAY SIGNAL TRANSDUCTION ADAPTOR MOLECULE"/>
    <property type="match status" value="1"/>
</dbReference>
<evidence type="ECO:0000256" key="6">
    <source>
        <dbReference type="ARBA" id="ARBA00022927"/>
    </source>
</evidence>
<evidence type="ECO:0000313" key="11">
    <source>
        <dbReference type="EMBL" id="CAF0821263.1"/>
    </source>
</evidence>
<dbReference type="PRINTS" id="PR01887">
    <property type="entry name" value="SPECTRNALPHA"/>
</dbReference>
<dbReference type="GO" id="GO:0043328">
    <property type="term" value="P:protein transport to vacuole involved in ubiquitin-dependent protein catabolic process via the multivesicular body sorting pathway"/>
    <property type="evidence" value="ECO:0007669"/>
    <property type="project" value="TreeGrafter"/>
</dbReference>
<evidence type="ECO:0000256" key="1">
    <source>
        <dbReference type="ARBA" id="ARBA00004177"/>
    </source>
</evidence>
<evidence type="ECO:0000256" key="5">
    <source>
        <dbReference type="ARBA" id="ARBA00022753"/>
    </source>
</evidence>
<dbReference type="SMART" id="SM00326">
    <property type="entry name" value="SH3"/>
    <property type="match status" value="1"/>
</dbReference>
<dbReference type="OrthoDB" id="10068368at2759"/>
<sequence>MPSKPAVPFEAALDSATAEGNTEENWDQVCDYVKNGQRKPQELLEQILKRLRQTQKPRVQMHTLTLLDAAVKNCGQEFRHQLTSRDFMNNLKQVIENSKTESIIRNRLGCLLKQWCDDSEFKKPEYDMLPSLYKELTQQKNYTFYDDSSMGATSNSAGISQTSTNRNNDQLLAKKEEDDFAKAIALSIQETTQQKSKQQQVQNSIYPTVQSTTTGGSDKKVKALYDFEAAEDNEVTFKAGDILTITDDSDQHWWKGINNGVEGLFPANFVTKNLNQVIETIPIAKISDDFQKQQHVDQQRVVEMSKEQVVIDERLIDRCLNMLQNADPTGEFEADTQEILMLEDQCYAMGPLIDHELEKVDRKHVQLEDLNKNLREAMDLYHRLMEEGRIRAVQAKTTAAAALAATMYSQPPSQQQQYYPSMQQQPIYQQPYAIPSPQHQQQQYIPQQPYIQQQQVLPSQQPSHQQLGGVIHQQTYYGGTQTGNENPTQV</sequence>
<reference evidence="11" key="1">
    <citation type="submission" date="2021-02" db="EMBL/GenBank/DDBJ databases">
        <authorList>
            <person name="Nowell W R."/>
        </authorList>
    </citation>
    <scope>NUCLEOTIDE SEQUENCE</scope>
</reference>
<keyword evidence="13" id="KW-1185">Reference proteome</keyword>
<dbReference type="InterPro" id="IPR050670">
    <property type="entry name" value="STAM"/>
</dbReference>
<evidence type="ECO:0000313" key="13">
    <source>
        <dbReference type="Proteomes" id="UP000663829"/>
    </source>
</evidence>
<dbReference type="Gene3D" id="1.25.40.90">
    <property type="match status" value="1"/>
</dbReference>
<dbReference type="Pfam" id="PF00018">
    <property type="entry name" value="SH3_1"/>
    <property type="match status" value="1"/>
</dbReference>
<keyword evidence="6" id="KW-0653">Protein transport</keyword>
<evidence type="ECO:0008006" key="14">
    <source>
        <dbReference type="Google" id="ProtNLM"/>
    </source>
</evidence>
<dbReference type="GO" id="GO:0043130">
    <property type="term" value="F:ubiquitin binding"/>
    <property type="evidence" value="ECO:0007669"/>
    <property type="project" value="InterPro"/>
</dbReference>
<organism evidence="11 13">
    <name type="scientific">Didymodactylos carnosus</name>
    <dbReference type="NCBI Taxonomy" id="1234261"/>
    <lineage>
        <taxon>Eukaryota</taxon>
        <taxon>Metazoa</taxon>
        <taxon>Spiralia</taxon>
        <taxon>Gnathifera</taxon>
        <taxon>Rotifera</taxon>
        <taxon>Eurotatoria</taxon>
        <taxon>Bdelloidea</taxon>
        <taxon>Philodinida</taxon>
        <taxon>Philodinidae</taxon>
        <taxon>Didymodactylos</taxon>
    </lineage>
</organism>
<dbReference type="PROSITE" id="PS50002">
    <property type="entry name" value="SH3"/>
    <property type="match status" value="1"/>
</dbReference>
<evidence type="ECO:0000256" key="2">
    <source>
        <dbReference type="ARBA" id="ARBA00009666"/>
    </source>
</evidence>
<dbReference type="GO" id="GO:0033565">
    <property type="term" value="C:ESCRT-0 complex"/>
    <property type="evidence" value="ECO:0007669"/>
    <property type="project" value="TreeGrafter"/>
</dbReference>
<dbReference type="SMART" id="SM00288">
    <property type="entry name" value="VHS"/>
    <property type="match status" value="1"/>
</dbReference>
<dbReference type="AlphaFoldDB" id="A0A813UDM0"/>
<dbReference type="PANTHER" id="PTHR45929:SF3">
    <property type="entry name" value="JAK PATHWAY SIGNAL TRANSDUCTION ADAPTOR MOLECULE"/>
    <property type="match status" value="1"/>
</dbReference>
<dbReference type="SUPFAM" id="SSF48464">
    <property type="entry name" value="ENTH/VHS domain"/>
    <property type="match status" value="1"/>
</dbReference>
<dbReference type="Proteomes" id="UP000663829">
    <property type="component" value="Unassembled WGS sequence"/>
</dbReference>
<gene>
    <name evidence="11" type="ORF">GPM918_LOCUS4557</name>
    <name evidence="12" type="ORF">SRO942_LOCUS4558</name>
</gene>
<keyword evidence="5" id="KW-0967">Endosome</keyword>
<evidence type="ECO:0000256" key="4">
    <source>
        <dbReference type="ARBA" id="ARBA00022448"/>
    </source>
</evidence>
<evidence type="ECO:0000259" key="10">
    <source>
        <dbReference type="PROSITE" id="PS50179"/>
    </source>
</evidence>
<dbReference type="Proteomes" id="UP000681722">
    <property type="component" value="Unassembled WGS sequence"/>
</dbReference>
<keyword evidence="3 7" id="KW-0728">SH3 domain</keyword>
<dbReference type="Pfam" id="PF02809">
    <property type="entry name" value="UIM"/>
    <property type="match status" value="1"/>
</dbReference>
<keyword evidence="8" id="KW-0175">Coiled coil</keyword>
<dbReference type="InterPro" id="IPR003903">
    <property type="entry name" value="UIM_dom"/>
</dbReference>
<dbReference type="PROSITE" id="PS50179">
    <property type="entry name" value="VHS"/>
    <property type="match status" value="1"/>
</dbReference>
<name>A0A813UDM0_9BILA</name>
<evidence type="ECO:0000256" key="7">
    <source>
        <dbReference type="PROSITE-ProRule" id="PRU00192"/>
    </source>
</evidence>
<comment type="caution">
    <text evidence="11">The sequence shown here is derived from an EMBL/GenBank/DDBJ whole genome shotgun (WGS) entry which is preliminary data.</text>
</comment>
<dbReference type="EMBL" id="CAJOBC010000619">
    <property type="protein sequence ID" value="CAF3607702.1"/>
    <property type="molecule type" value="Genomic_DNA"/>
</dbReference>
<evidence type="ECO:0000259" key="9">
    <source>
        <dbReference type="PROSITE" id="PS50002"/>
    </source>
</evidence>
<comment type="similarity">
    <text evidence="2">Belongs to the STAM family.</text>
</comment>
<dbReference type="PRINTS" id="PR00452">
    <property type="entry name" value="SH3DOMAIN"/>
</dbReference>
<dbReference type="EMBL" id="CAJNOQ010000619">
    <property type="protein sequence ID" value="CAF0821263.1"/>
    <property type="molecule type" value="Genomic_DNA"/>
</dbReference>
<dbReference type="SUPFAM" id="SSF50044">
    <property type="entry name" value="SH3-domain"/>
    <property type="match status" value="1"/>
</dbReference>
<evidence type="ECO:0000313" key="12">
    <source>
        <dbReference type="EMBL" id="CAF3607702.1"/>
    </source>
</evidence>
<feature type="coiled-coil region" evidence="8">
    <location>
        <begin position="357"/>
        <end position="387"/>
    </location>
</feature>
<accession>A0A813UDM0</accession>
<dbReference type="Gene3D" id="1.20.5.1940">
    <property type="match status" value="1"/>
</dbReference>
<evidence type="ECO:0000256" key="3">
    <source>
        <dbReference type="ARBA" id="ARBA00022443"/>
    </source>
</evidence>
<dbReference type="CDD" id="cd21388">
    <property type="entry name" value="GAT_STAM"/>
    <property type="match status" value="1"/>
</dbReference>
<keyword evidence="4" id="KW-0813">Transport</keyword>
<dbReference type="GO" id="GO:0035091">
    <property type="term" value="F:phosphatidylinositol binding"/>
    <property type="evidence" value="ECO:0007669"/>
    <property type="project" value="InterPro"/>
</dbReference>
<dbReference type="InterPro" id="IPR036028">
    <property type="entry name" value="SH3-like_dom_sf"/>
</dbReference>
<protein>
    <recommendedName>
        <fullName evidence="14">Signal transducing adapter molecule 1</fullName>
    </recommendedName>
</protein>
<dbReference type="InterPro" id="IPR002014">
    <property type="entry name" value="VHS_dom"/>
</dbReference>
<dbReference type="Gene3D" id="2.30.30.40">
    <property type="entry name" value="SH3 Domains"/>
    <property type="match status" value="1"/>
</dbReference>
<feature type="domain" description="VHS" evidence="10">
    <location>
        <begin position="16"/>
        <end position="139"/>
    </location>
</feature>
<dbReference type="InterPro" id="IPR008942">
    <property type="entry name" value="ENTH_VHS"/>
</dbReference>
<dbReference type="InterPro" id="IPR001452">
    <property type="entry name" value="SH3_domain"/>
</dbReference>
<feature type="domain" description="SH3" evidence="9">
    <location>
        <begin position="216"/>
        <end position="275"/>
    </location>
</feature>
<comment type="subcellular location">
    <subcellularLocation>
        <location evidence="1">Endosome</location>
    </subcellularLocation>
</comment>
<evidence type="ECO:0000256" key="8">
    <source>
        <dbReference type="SAM" id="Coils"/>
    </source>
</evidence>
<dbReference type="Pfam" id="PF00790">
    <property type="entry name" value="VHS"/>
    <property type="match status" value="1"/>
</dbReference>
<dbReference type="FunFam" id="2.30.30.40:FF:000072">
    <property type="entry name" value="Unconventional Myosin IB"/>
    <property type="match status" value="1"/>
</dbReference>